<keyword evidence="1" id="KW-0732">Signal</keyword>
<reference evidence="3 4" key="1">
    <citation type="submission" date="2024-08" db="EMBL/GenBank/DDBJ databases">
        <authorList>
            <person name="Lu H."/>
        </authorList>
    </citation>
    <scope>NUCLEOTIDE SEQUENCE [LARGE SCALE GENOMIC DNA]</scope>
    <source>
        <strain evidence="3 4">BYS180W</strain>
    </source>
</reference>
<proteinExistence type="predicted"/>
<name>A0ABW7FSA1_9BURK</name>
<dbReference type="InterPro" id="IPR030395">
    <property type="entry name" value="GP_PDE_dom"/>
</dbReference>
<evidence type="ECO:0000313" key="4">
    <source>
        <dbReference type="Proteomes" id="UP001606099"/>
    </source>
</evidence>
<dbReference type="Proteomes" id="UP001606099">
    <property type="component" value="Unassembled WGS sequence"/>
</dbReference>
<dbReference type="Pfam" id="PF03009">
    <property type="entry name" value="GDPD"/>
    <property type="match status" value="2"/>
</dbReference>
<dbReference type="SUPFAM" id="SSF51695">
    <property type="entry name" value="PLC-like phosphodiesterases"/>
    <property type="match status" value="2"/>
</dbReference>
<evidence type="ECO:0000313" key="3">
    <source>
        <dbReference type="EMBL" id="MFG6447214.1"/>
    </source>
</evidence>
<dbReference type="RefSeq" id="WP_394458582.1">
    <property type="nucleotide sequence ID" value="NZ_JBIGHZ010000001.1"/>
</dbReference>
<dbReference type="Gene3D" id="3.20.20.190">
    <property type="entry name" value="Phosphatidylinositol (PI) phosphodiesterase"/>
    <property type="match status" value="2"/>
</dbReference>
<sequence length="840" mass="91385">MKTRLKPAQVQGLMALALAALLSGCVGDGGASSDTTAELSQPTLVGLAALPAATEASGPVSGQYLGVSSSLGQALPLAQQPVQGFSALLPNGDGSYLAMADNGFGTLENSADFRLRVYTVRPALQGQGGNGSVQVEKFIELRDPNKHVPFAITHHFSTERVLTGADFDIESVQRAADGTLWFGDEFGPYLLHTDATGVVLEPPIPLPDPANAGTWLRSPQNPEYEEASAVRVMNAVRAHAQAHGVKRTPVFSPYWTMLKYDRGGVKSSPDAHYARGSKPQPGLRRAGNEVFDVASLQAAGYSVVTWTVNDLPTMTQLLKAGVNGMISDRPDLLLQALREFDANGDGKPGDYLLADGRVDTSKFDAQGHRGARNLRPENTLPAFEAALDNLVSTLETDSGITRDGVSVLKHDPYIEVQKCRRADGQPYTERTQEQLIKDLTLAEIQSQFVCDKLFRGDSQLNAPELSPVSALLAQRRGYVSPYVLPRTQDLFDLVQAYIDYYSQGAGAQHPQAAVRVANARSVRFNIETKVNPRSDLDNHGKPYLSRTVPAQQMADTLAQLIVDNGMQERADIQSFDFRTLLRVQEKFPAIRTVYLFGDFPIYDDPANTDDGTNMQDEAGANTPWMAGLPWPYRSTQLDAPARVRRSGGFEGMARSPDGRTLYPLLEQPLQGDDAKRLLLSEFDLATRRYTGRTWGYRLNERGSNIGEFLLYNDSEGLVIERDNTQGDLQGFKKIYQVSLGAAGSELVKTELVDLLKLADPQGLAAKLPTAQSGDVGLGSGTYAMPFLTIESVAVLDERTLLLVNDNNFPLSAGRHVGGQTPDDNEFVLIRLPKPLVVKKP</sequence>
<dbReference type="PANTHER" id="PTHR37957">
    <property type="entry name" value="BLR7070 PROTEIN"/>
    <property type="match status" value="1"/>
</dbReference>
<keyword evidence="4" id="KW-1185">Reference proteome</keyword>
<evidence type="ECO:0000256" key="1">
    <source>
        <dbReference type="SAM" id="SignalP"/>
    </source>
</evidence>
<feature type="domain" description="GP-PDE" evidence="2">
    <location>
        <begin position="363"/>
        <end position="690"/>
    </location>
</feature>
<dbReference type="InterPro" id="IPR027372">
    <property type="entry name" value="Phytase-like_dom"/>
</dbReference>
<gene>
    <name evidence="3" type="ORF">ACG0Z6_03030</name>
</gene>
<dbReference type="EMBL" id="JBIGHZ010000001">
    <property type="protein sequence ID" value="MFG6447214.1"/>
    <property type="molecule type" value="Genomic_DNA"/>
</dbReference>
<protein>
    <submittedName>
        <fullName evidence="3">Esterase-like activity of phytase family protein</fullName>
    </submittedName>
</protein>
<dbReference type="PROSITE" id="PS51257">
    <property type="entry name" value="PROKAR_LIPOPROTEIN"/>
    <property type="match status" value="1"/>
</dbReference>
<feature type="chain" id="PRO_5046598712" evidence="1">
    <location>
        <begin position="20"/>
        <end position="840"/>
    </location>
</feature>
<comment type="caution">
    <text evidence="3">The sequence shown here is derived from an EMBL/GenBank/DDBJ whole genome shotgun (WGS) entry which is preliminary data.</text>
</comment>
<feature type="signal peptide" evidence="1">
    <location>
        <begin position="1"/>
        <end position="19"/>
    </location>
</feature>
<accession>A0ABW7FSA1</accession>
<dbReference type="PANTHER" id="PTHR37957:SF1">
    <property type="entry name" value="PHYTASE-LIKE DOMAIN-CONTAINING PROTEIN"/>
    <property type="match status" value="1"/>
</dbReference>
<dbReference type="PROSITE" id="PS51704">
    <property type="entry name" value="GP_PDE"/>
    <property type="match status" value="1"/>
</dbReference>
<organism evidence="3 4">
    <name type="scientific">Roseateles rivi</name>
    <dbReference type="NCBI Taxonomy" id="3299028"/>
    <lineage>
        <taxon>Bacteria</taxon>
        <taxon>Pseudomonadati</taxon>
        <taxon>Pseudomonadota</taxon>
        <taxon>Betaproteobacteria</taxon>
        <taxon>Burkholderiales</taxon>
        <taxon>Sphaerotilaceae</taxon>
        <taxon>Roseateles</taxon>
    </lineage>
</organism>
<dbReference type="InterPro" id="IPR017946">
    <property type="entry name" value="PLC-like_Pdiesterase_TIM-brl"/>
</dbReference>
<evidence type="ECO:0000259" key="2">
    <source>
        <dbReference type="PROSITE" id="PS51704"/>
    </source>
</evidence>
<dbReference type="Pfam" id="PF13449">
    <property type="entry name" value="Phytase-like"/>
    <property type="match status" value="2"/>
</dbReference>